<evidence type="ECO:0000256" key="12">
    <source>
        <dbReference type="SAM" id="Phobius"/>
    </source>
</evidence>
<dbReference type="Proteomes" id="UP000241093">
    <property type="component" value="Unassembled WGS sequence"/>
</dbReference>
<keyword evidence="10 12" id="KW-1133">Transmembrane helix</keyword>
<dbReference type="InterPro" id="IPR003352">
    <property type="entry name" value="PTS_EIIC"/>
</dbReference>
<evidence type="ECO:0000256" key="4">
    <source>
        <dbReference type="ARBA" id="ARBA00022553"/>
    </source>
</evidence>
<feature type="transmembrane region" description="Helical" evidence="12">
    <location>
        <begin position="152"/>
        <end position="176"/>
    </location>
</feature>
<evidence type="ECO:0000256" key="5">
    <source>
        <dbReference type="ARBA" id="ARBA00022597"/>
    </source>
</evidence>
<evidence type="ECO:0000256" key="3">
    <source>
        <dbReference type="ARBA" id="ARBA00022475"/>
    </source>
</evidence>
<dbReference type="InterPro" id="IPR006327">
    <property type="entry name" value="PTS_IIC_fruc"/>
</dbReference>
<feature type="transmembrane region" description="Helical" evidence="12">
    <location>
        <begin position="392"/>
        <end position="412"/>
    </location>
</feature>
<gene>
    <name evidence="15" type="primary">fruA</name>
    <name evidence="15" type="ORF">MLEAa_4980</name>
</gene>
<feature type="transmembrane region" description="Helical" evidence="12">
    <location>
        <begin position="495"/>
        <end position="516"/>
    </location>
</feature>
<dbReference type="NCBIfam" id="TIGR01427">
    <property type="entry name" value="PTS_IIC_fructo"/>
    <property type="match status" value="1"/>
</dbReference>
<sequence length="613" mass="66783">MSTDQKIIDFNEKDQLEGLKNIVAITACAAGVAHTYMAADSISKAAKALNINVHVETQGTIGAENVISDQQLQQADLVIIAADVKIDTSRFNGKKIYITGVNDAIKNPELLIITAWQQAVEQGKKGTKVGVFTIGATKKKGILNHLMTGISWVLPLIIAAGILMAIANLSAFQTIYSDQVGDYTQAWVLYERPFPQFLMNVGSLGFKLVIPLFSAFIAYSIADKPGIAPALIGGWIINDNKMLGINVPVSENSSIEPGAGFLGAIIIGLLAGYLVKLLKSLRWWKILKPVVPLMIIPITSVFIISTFVKFVIGAPIANLVLGLFNGLSALQDKFAGTSFVIALVVSMMIAFDLGGPFNKTALVFGTVVFYQSLAQVLSNGQTFWDANFVPGTAAQAAISVPPLGMFLATLLFKKKFTQNERVMGKAAFAQGIVGITEGAIPFAATDPIRVIFANVIGAAVAGVGVTLTNAKFAAGLGSPIGVFLGYIQLDGILGWPMGWIIPILLGILTTALIIGFTKPKIKGEELEQLEKELKDKKIKRIQAHKNFKQAIKSPKMMFALIKKVVKKWWTNYINEVKEFYSNAWKQIKKYFILKWMNTKNFFNRLKQMFSKKK</sequence>
<evidence type="ECO:0000313" key="16">
    <source>
        <dbReference type="Proteomes" id="UP000241093"/>
    </source>
</evidence>
<dbReference type="InterPro" id="IPR013014">
    <property type="entry name" value="PTS_EIIC_2"/>
</dbReference>
<evidence type="ECO:0000259" key="13">
    <source>
        <dbReference type="PROSITE" id="PS51099"/>
    </source>
</evidence>
<keyword evidence="4" id="KW-0597">Phosphoprotein</keyword>
<feature type="transmembrane region" description="Helical" evidence="12">
    <location>
        <begin position="450"/>
        <end position="467"/>
    </location>
</feature>
<evidence type="ECO:0000256" key="7">
    <source>
        <dbReference type="ARBA" id="ARBA00022683"/>
    </source>
</evidence>
<feature type="transmembrane region" description="Helical" evidence="12">
    <location>
        <begin position="290"/>
        <end position="314"/>
    </location>
</feature>
<evidence type="ECO:0000259" key="14">
    <source>
        <dbReference type="PROSITE" id="PS51104"/>
    </source>
</evidence>
<comment type="subcellular location">
    <subcellularLocation>
        <location evidence="1">Cell inner membrane</location>
        <topology evidence="1">Multi-pass membrane protein</topology>
    </subcellularLocation>
</comment>
<accession>A0A2T4I9N5</accession>
<dbReference type="PROSITE" id="PS51104">
    <property type="entry name" value="PTS_EIIC_TYPE_2"/>
    <property type="match status" value="1"/>
</dbReference>
<dbReference type="CDD" id="cd05569">
    <property type="entry name" value="PTS_IIB_fructose"/>
    <property type="match status" value="1"/>
</dbReference>
<dbReference type="InterPro" id="IPR036095">
    <property type="entry name" value="PTS_EIIB-like_sf"/>
</dbReference>
<feature type="transmembrane region" description="Helical" evidence="12">
    <location>
        <begin position="197"/>
        <end position="221"/>
    </location>
</feature>
<keyword evidence="11 12" id="KW-0472">Membrane</keyword>
<dbReference type="NCBIfam" id="TIGR00829">
    <property type="entry name" value="FRU"/>
    <property type="match status" value="1"/>
</dbReference>
<dbReference type="RefSeq" id="WP_107669829.1">
    <property type="nucleotide sequence ID" value="NZ_LAUU01000009.1"/>
</dbReference>
<name>A0A2T4I9N5_9MOLU</name>
<keyword evidence="3" id="KW-1003">Cell membrane</keyword>
<evidence type="ECO:0000256" key="6">
    <source>
        <dbReference type="ARBA" id="ARBA00022679"/>
    </source>
</evidence>
<dbReference type="GO" id="GO:0022877">
    <property type="term" value="F:protein-N(PI)-phosphohistidine-fructose phosphotransferase system transporter activity"/>
    <property type="evidence" value="ECO:0007669"/>
    <property type="project" value="InterPro"/>
</dbReference>
<dbReference type="SUPFAM" id="SSF52794">
    <property type="entry name" value="PTS system IIB component-like"/>
    <property type="match status" value="1"/>
</dbReference>
<dbReference type="AlphaFoldDB" id="A0A2T4I9N5"/>
<keyword evidence="2" id="KW-0813">Transport</keyword>
<dbReference type="InterPro" id="IPR013011">
    <property type="entry name" value="PTS_EIIB_2"/>
</dbReference>
<dbReference type="InterPro" id="IPR050864">
    <property type="entry name" value="Bacterial_PTS_Sugar_Transport"/>
</dbReference>
<dbReference type="GO" id="GO:0005351">
    <property type="term" value="F:carbohydrate:proton symporter activity"/>
    <property type="evidence" value="ECO:0007669"/>
    <property type="project" value="InterPro"/>
</dbReference>
<dbReference type="PANTHER" id="PTHR30505:SF0">
    <property type="entry name" value="FRUCTOSE-LIKE PTS SYSTEM EIIBC COMPONENT-RELATED"/>
    <property type="match status" value="1"/>
</dbReference>
<evidence type="ECO:0000313" key="15">
    <source>
        <dbReference type="EMBL" id="PTD31242.1"/>
    </source>
</evidence>
<dbReference type="GO" id="GO:0016301">
    <property type="term" value="F:kinase activity"/>
    <property type="evidence" value="ECO:0007669"/>
    <property type="project" value="UniProtKB-KW"/>
</dbReference>
<dbReference type="InterPro" id="IPR003353">
    <property type="entry name" value="PTS_IIB_fruc"/>
</dbReference>
<dbReference type="EMBL" id="LAUU01000009">
    <property type="protein sequence ID" value="PTD31242.1"/>
    <property type="molecule type" value="Genomic_DNA"/>
</dbReference>
<keyword evidence="6 15" id="KW-0808">Transferase</keyword>
<evidence type="ECO:0000256" key="2">
    <source>
        <dbReference type="ARBA" id="ARBA00022448"/>
    </source>
</evidence>
<reference evidence="15 16" key="1">
    <citation type="submission" date="2015-04" db="EMBL/GenBank/DDBJ databases">
        <title>Genome sequence of Mycoplasma leachii strain 06049.</title>
        <authorList>
            <person name="Sirand-Pugnet P."/>
            <person name="Breton M."/>
            <person name="Dordet-Frisoni E."/>
            <person name="Baranowski E."/>
            <person name="Barre A."/>
            <person name="Couture C."/>
            <person name="Dupuy V."/>
            <person name="Gaurivaud P."/>
            <person name="Jacob D."/>
            <person name="Lemaitre C."/>
            <person name="Manso-Silvan L."/>
            <person name="Nikolski M."/>
            <person name="Nouvel L.-X."/>
            <person name="Poumarat F."/>
            <person name="Tardy F."/>
            <person name="Thebault P."/>
            <person name="Theil S."/>
            <person name="Citti C."/>
            <person name="Thiaucourt F."/>
            <person name="Blanchard A."/>
        </authorList>
    </citation>
    <scope>NUCLEOTIDE SEQUENCE [LARGE SCALE GENOMIC DNA]</scope>
    <source>
        <strain evidence="15 16">06049</strain>
    </source>
</reference>
<keyword evidence="5" id="KW-0762">Sugar transport</keyword>
<evidence type="ECO:0000256" key="10">
    <source>
        <dbReference type="ARBA" id="ARBA00022989"/>
    </source>
</evidence>
<protein>
    <submittedName>
        <fullName evidence="15">Phosphotransferase system PTS, fructose-specific IIBC component</fullName>
    </submittedName>
</protein>
<dbReference type="PANTHER" id="PTHR30505">
    <property type="entry name" value="FRUCTOSE-LIKE PERMEASE"/>
    <property type="match status" value="1"/>
</dbReference>
<dbReference type="InterPro" id="IPR003501">
    <property type="entry name" value="PTS_EIIB_2/3"/>
</dbReference>
<keyword evidence="9" id="KW-0418">Kinase</keyword>
<dbReference type="GO" id="GO:0009401">
    <property type="term" value="P:phosphoenolpyruvate-dependent sugar phosphotransferase system"/>
    <property type="evidence" value="ECO:0007669"/>
    <property type="project" value="UniProtKB-KW"/>
</dbReference>
<evidence type="ECO:0000256" key="11">
    <source>
        <dbReference type="ARBA" id="ARBA00023136"/>
    </source>
</evidence>
<feature type="transmembrane region" description="Helical" evidence="12">
    <location>
        <begin position="334"/>
        <end position="354"/>
    </location>
</feature>
<feature type="transmembrane region" description="Helical" evidence="12">
    <location>
        <begin position="258"/>
        <end position="278"/>
    </location>
</feature>
<evidence type="ECO:0000256" key="1">
    <source>
        <dbReference type="ARBA" id="ARBA00004429"/>
    </source>
</evidence>
<keyword evidence="8 12" id="KW-0812">Transmembrane</keyword>
<organism evidence="15 16">
    <name type="scientific">Mycoplasma leachii 06049</name>
    <dbReference type="NCBI Taxonomy" id="1188244"/>
    <lineage>
        <taxon>Bacteria</taxon>
        <taxon>Bacillati</taxon>
        <taxon>Mycoplasmatota</taxon>
        <taxon>Mollicutes</taxon>
        <taxon>Mycoplasmataceae</taxon>
        <taxon>Mycoplasma</taxon>
    </lineage>
</organism>
<evidence type="ECO:0000256" key="8">
    <source>
        <dbReference type="ARBA" id="ARBA00022692"/>
    </source>
</evidence>
<dbReference type="GO" id="GO:0005886">
    <property type="term" value="C:plasma membrane"/>
    <property type="evidence" value="ECO:0007669"/>
    <property type="project" value="UniProtKB-SubCell"/>
</dbReference>
<feature type="transmembrane region" description="Helical" evidence="12">
    <location>
        <begin position="361"/>
        <end position="380"/>
    </location>
</feature>
<comment type="caution">
    <text evidence="15">The sequence shown here is derived from an EMBL/GenBank/DDBJ whole genome shotgun (WGS) entry which is preliminary data.</text>
</comment>
<dbReference type="Pfam" id="PF02378">
    <property type="entry name" value="PTS_EIIC"/>
    <property type="match status" value="1"/>
</dbReference>
<dbReference type="Gene3D" id="3.40.50.2300">
    <property type="match status" value="1"/>
</dbReference>
<feature type="domain" description="PTS EIIC type-2" evidence="14">
    <location>
        <begin position="142"/>
        <end position="511"/>
    </location>
</feature>
<dbReference type="GO" id="GO:0090563">
    <property type="term" value="F:protein-phosphocysteine-sugar phosphotransferase activity"/>
    <property type="evidence" value="ECO:0007669"/>
    <property type="project" value="TreeGrafter"/>
</dbReference>
<proteinExistence type="predicted"/>
<feature type="domain" description="PTS EIIB type-2" evidence="13">
    <location>
        <begin position="22"/>
        <end position="117"/>
    </location>
</feature>
<dbReference type="Pfam" id="PF02302">
    <property type="entry name" value="PTS_IIB"/>
    <property type="match status" value="1"/>
</dbReference>
<evidence type="ECO:0000256" key="9">
    <source>
        <dbReference type="ARBA" id="ARBA00022777"/>
    </source>
</evidence>
<dbReference type="PROSITE" id="PS51099">
    <property type="entry name" value="PTS_EIIB_TYPE_2"/>
    <property type="match status" value="1"/>
</dbReference>
<keyword evidence="7" id="KW-0598">Phosphotransferase system</keyword>